<evidence type="ECO:0000313" key="3">
    <source>
        <dbReference type="Proteomes" id="UP000274822"/>
    </source>
</evidence>
<proteinExistence type="predicted"/>
<evidence type="ECO:0000313" key="2">
    <source>
        <dbReference type="EMBL" id="RUS25149.1"/>
    </source>
</evidence>
<reference evidence="2 3" key="1">
    <citation type="journal article" date="2018" name="New Phytol.">
        <title>Phylogenomics of Endogonaceae and evolution of mycorrhizas within Mucoromycota.</title>
        <authorList>
            <person name="Chang Y."/>
            <person name="Desiro A."/>
            <person name="Na H."/>
            <person name="Sandor L."/>
            <person name="Lipzen A."/>
            <person name="Clum A."/>
            <person name="Barry K."/>
            <person name="Grigoriev I.V."/>
            <person name="Martin F.M."/>
            <person name="Stajich J.E."/>
            <person name="Smith M.E."/>
            <person name="Bonito G."/>
            <person name="Spatafora J.W."/>
        </authorList>
    </citation>
    <scope>NUCLEOTIDE SEQUENCE [LARGE SCALE GENOMIC DNA]</scope>
    <source>
        <strain evidence="2 3">AD002</strain>
    </source>
</reference>
<sequence>MSTTYSPFGEDHPSTQQPNYEQDQYDESELTAVDPEKLPEYNEEELRKQIEQDAPLVATIFPDLHNSNLISHIATAPSTSSLTTTVTENVFSLSPFLSPGAISSQSQFHSPLTIPTTSGKSNPAAVPTACASSQEKPTPDVSNTYTVHEPKILTPTSPPSPNIHTSSNSSVSSPSMDLPVLTYSEASIGNKVQHNLLSSADDTCCCHAEVNSDEGSDPVPAILLRFDDELYTLFDYSLVDGVRGGHYKEPLLAGANHLYYGELRDFMAALWYQFMDQTDESREIVLDFPELNLVIAQDSVDAGSISLQEIDQLYVHLLRSGHLPCANGPLKIVLKDRNNFTARLKKLTGLLDPRSLDFNSPTAIAAIFGDSPSRSSVNDLMDPIGVGLATAVVNRNDLPSPAPSTSSSCAGLYGKMVSEDELISYEEAVGEEMRIVEPQQVMLVNGTRRKIEECTEDDSDIESMVFHRLVESNTQLQPFFLSDFDSQYSEKMPSF</sequence>
<dbReference type="EMBL" id="RBNJ01013782">
    <property type="protein sequence ID" value="RUS25149.1"/>
    <property type="molecule type" value="Genomic_DNA"/>
</dbReference>
<protein>
    <submittedName>
        <fullName evidence="2">Uncharacterized protein</fullName>
    </submittedName>
</protein>
<feature type="region of interest" description="Disordered" evidence="1">
    <location>
        <begin position="116"/>
        <end position="174"/>
    </location>
</feature>
<evidence type="ECO:0000256" key="1">
    <source>
        <dbReference type="SAM" id="MobiDB-lite"/>
    </source>
</evidence>
<keyword evidence="3" id="KW-1185">Reference proteome</keyword>
<accession>A0A433Q5U8</accession>
<name>A0A433Q5U8_9FUNG</name>
<gene>
    <name evidence="2" type="ORF">BC938DRAFT_472560</name>
</gene>
<dbReference type="AlphaFoldDB" id="A0A433Q5U8"/>
<organism evidence="2 3">
    <name type="scientific">Jimgerdemannia flammicorona</name>
    <dbReference type="NCBI Taxonomy" id="994334"/>
    <lineage>
        <taxon>Eukaryota</taxon>
        <taxon>Fungi</taxon>
        <taxon>Fungi incertae sedis</taxon>
        <taxon>Mucoromycota</taxon>
        <taxon>Mucoromycotina</taxon>
        <taxon>Endogonomycetes</taxon>
        <taxon>Endogonales</taxon>
        <taxon>Endogonaceae</taxon>
        <taxon>Jimgerdemannia</taxon>
    </lineage>
</organism>
<dbReference type="Proteomes" id="UP000274822">
    <property type="component" value="Unassembled WGS sequence"/>
</dbReference>
<dbReference type="InterPro" id="IPR018822">
    <property type="entry name" value="UPF0646"/>
</dbReference>
<dbReference type="Pfam" id="PF10336">
    <property type="entry name" value="DUF2420"/>
    <property type="match status" value="1"/>
</dbReference>
<comment type="caution">
    <text evidence="2">The sequence shown here is derived from an EMBL/GenBank/DDBJ whole genome shotgun (WGS) entry which is preliminary data.</text>
</comment>
<feature type="region of interest" description="Disordered" evidence="1">
    <location>
        <begin position="1"/>
        <end position="36"/>
    </location>
</feature>
<feature type="compositionally biased region" description="Polar residues" evidence="1">
    <location>
        <begin position="130"/>
        <end position="146"/>
    </location>
</feature>
<feature type="compositionally biased region" description="Low complexity" evidence="1">
    <location>
        <begin position="162"/>
        <end position="174"/>
    </location>
</feature>